<dbReference type="Pfam" id="PF00300">
    <property type="entry name" value="His_Phos_1"/>
    <property type="match status" value="1"/>
</dbReference>
<protein>
    <submittedName>
        <fullName evidence="1">Histidine phosphatase family protein</fullName>
    </submittedName>
</protein>
<dbReference type="RefSeq" id="WP_329405239.1">
    <property type="nucleotide sequence ID" value="NZ_CP109441.1"/>
</dbReference>
<dbReference type="Proteomes" id="UP001432062">
    <property type="component" value="Chromosome"/>
</dbReference>
<accession>A0ABZ1YKR3</accession>
<dbReference type="SMART" id="SM00855">
    <property type="entry name" value="PGAM"/>
    <property type="match status" value="1"/>
</dbReference>
<evidence type="ECO:0000313" key="2">
    <source>
        <dbReference type="Proteomes" id="UP001432062"/>
    </source>
</evidence>
<evidence type="ECO:0000313" key="1">
    <source>
        <dbReference type="EMBL" id="WUV42575.1"/>
    </source>
</evidence>
<dbReference type="Gene3D" id="3.40.50.1240">
    <property type="entry name" value="Phosphoglycerate mutase-like"/>
    <property type="match status" value="1"/>
</dbReference>
<proteinExistence type="predicted"/>
<dbReference type="PANTHER" id="PTHR48100">
    <property type="entry name" value="BROAD-SPECIFICITY PHOSPHATASE YOR283W-RELATED"/>
    <property type="match status" value="1"/>
</dbReference>
<dbReference type="EMBL" id="CP109441">
    <property type="protein sequence ID" value="WUV42575.1"/>
    <property type="molecule type" value="Genomic_DNA"/>
</dbReference>
<dbReference type="InterPro" id="IPR029033">
    <property type="entry name" value="His_PPase_superfam"/>
</dbReference>
<keyword evidence="2" id="KW-1185">Reference proteome</keyword>
<gene>
    <name evidence="1" type="ORF">OG563_25305</name>
</gene>
<reference evidence="1" key="1">
    <citation type="submission" date="2022-10" db="EMBL/GenBank/DDBJ databases">
        <title>The complete genomes of actinobacterial strains from the NBC collection.</title>
        <authorList>
            <person name="Joergensen T.S."/>
            <person name="Alvarez Arevalo M."/>
            <person name="Sterndorff E.B."/>
            <person name="Faurdal D."/>
            <person name="Vuksanovic O."/>
            <person name="Mourched A.-S."/>
            <person name="Charusanti P."/>
            <person name="Shaw S."/>
            <person name="Blin K."/>
            <person name="Weber T."/>
        </authorList>
    </citation>
    <scope>NUCLEOTIDE SEQUENCE</scope>
    <source>
        <strain evidence="1">NBC_01482</strain>
    </source>
</reference>
<dbReference type="CDD" id="cd07067">
    <property type="entry name" value="HP_PGM_like"/>
    <property type="match status" value="1"/>
</dbReference>
<dbReference type="InterPro" id="IPR013078">
    <property type="entry name" value="His_Pase_superF_clade-1"/>
</dbReference>
<sequence length="197" mass="21395">MSVRMWCLRHAESENVTAGIAGAVPWSPLTERGRRQAAETARVLGGEPITRIYSSTALRAQQAAAVIASRQCLDVVAMADLVEVGIGEYEGTTDPAVRKQTAEVLRAWIIEHDLEQRVANGESGREVFARMAAAFRQIASAHRGETVAVVGHVASLTVTVARLCALGSRVWGTPLPPAEPFLVEWDGRTWHCPSWPM</sequence>
<name>A0ABZ1YKR3_9NOCA</name>
<dbReference type="InterPro" id="IPR050275">
    <property type="entry name" value="PGM_Phosphatase"/>
</dbReference>
<dbReference type="SUPFAM" id="SSF53254">
    <property type="entry name" value="Phosphoglycerate mutase-like"/>
    <property type="match status" value="1"/>
</dbReference>
<organism evidence="1 2">
    <name type="scientific">Nocardia vinacea</name>
    <dbReference type="NCBI Taxonomy" id="96468"/>
    <lineage>
        <taxon>Bacteria</taxon>
        <taxon>Bacillati</taxon>
        <taxon>Actinomycetota</taxon>
        <taxon>Actinomycetes</taxon>
        <taxon>Mycobacteriales</taxon>
        <taxon>Nocardiaceae</taxon>
        <taxon>Nocardia</taxon>
    </lineage>
</organism>